<dbReference type="Pfam" id="PF11130">
    <property type="entry name" value="TraC_F_IV"/>
    <property type="match status" value="1"/>
</dbReference>
<dbReference type="EMBL" id="FR872581">
    <property type="protein sequence ID" value="CCB87833.1"/>
    <property type="molecule type" value="Genomic_DNA"/>
</dbReference>
<dbReference type="PANTHER" id="PTHR38467">
    <property type="match status" value="1"/>
</dbReference>
<feature type="domain" description="TraG P-loop" evidence="1">
    <location>
        <begin position="472"/>
        <end position="845"/>
    </location>
</feature>
<sequence>MTFLKKIKDTLSFMSSFDSEELECVAKSDPEGSKAFLSHSYLQDLLPYRLYDPKTGIFENEDSFGFAFIIPPLAGVSETKEEELEQLITSLYYEGGACQFLLFADPFIGPLLDHWGDLLPGSPKIVYRTIERRKNFFRSEVINDNPVLKVPPRNFSVLVSYSVPKNSETISERFQRKLLSHKRNTFNILTRITQNERLVQEMTPPLLIHYVSNLVGMDLNIHCDAQKYSDKMLINQQIQTGGGVEVSPTGCVFRSQANMLFKMFQVTDLPSNWSIFDNPQLIGDPVDDSYRLQTPFFVHYGISYASQSKIKSSLMSKELLIKNQLRSMSFLNKNPKMLEESAEYNYALRKYEEGEKFVTTRLNVGIWGAQERFQDSYSALVALYRKNGLKLKETTFLHFDDFLRSLPMSWGSYVVNHALKKSRCTRTSMTGHSANLCPIFADFCGFSSRGTPLISRKGQLTFFDPFSNSTKSHTSVIGPTGAGKSCFLNEMIFNFRANKRRVFVIDKGGSFRNLCSLLGGQYISFEPGDSFDLNPFSFLDQKGLSNDKSAKDNGNPFADMMETLKAIIRTMYEPDGNINPKEKTTLDRAVEIAWKTRGTAARIDDVVEAIEKEVNYTTDINNAKREDLIERLKLFCSDGCYGKWLYGQKKIKFQSDLVIIETNNLDALGDLKPVILQTYFLMISREIYTGDRTQMKGFVIDECHNLIKSPQWAYAIQLGTREYRKFNAAMILATQGLKDFSTKEAREAFTNSEWVITMGSGTEALSTIKKDNLLPLDAYEEEILSSLRKEKRFSEVAIRSESSQHTTVYRFRMDPFSLQLFSTNPTDYERFRVMREKGFDIEHVIDWMIPLKDKFRCLDEAKIHPKDQIEQLLSETSLAMLQKLKGGTGV</sequence>
<dbReference type="SUPFAM" id="SSF52540">
    <property type="entry name" value="P-loop containing nucleoside triphosphate hydrolases"/>
    <property type="match status" value="1"/>
</dbReference>
<accession>F8L2Y7</accession>
<keyword evidence="2" id="KW-0614">Plasmid</keyword>
<dbReference type="InterPro" id="IPR043964">
    <property type="entry name" value="P-loop_TraG"/>
</dbReference>
<name>F8L2Y7_SIMNZ</name>
<dbReference type="Gene3D" id="3.40.50.300">
    <property type="entry name" value="P-loop containing nucleotide triphosphate hydrolases"/>
    <property type="match status" value="1"/>
</dbReference>
<reference key="1">
    <citation type="journal article" date="2011" name="Mol. Biol. Evol.">
        <title>Unity in variety -- the pan-genome of the Chlamydiae.</title>
        <authorList>
            <person name="Collingro A."/>
            <person name="Tischler P."/>
            <person name="Weinmaier T."/>
            <person name="Penz T."/>
            <person name="Heinz E."/>
            <person name="Brunham R.C."/>
            <person name="Read T.D."/>
            <person name="Bavoil P.M."/>
            <person name="Sachse K."/>
            <person name="Kahane S."/>
            <person name="Friedman M.G."/>
            <person name="Rattei T."/>
            <person name="Myers G.S.A."/>
            <person name="Horn M."/>
        </authorList>
    </citation>
    <scope>NUCLEOTIDE SEQUENCE</scope>
    <source>
        <strain>Z</strain>
    </source>
</reference>
<dbReference type="InterPro" id="IPR027417">
    <property type="entry name" value="P-loop_NTPase"/>
</dbReference>
<dbReference type="PANTHER" id="PTHR38467:SF1">
    <property type="entry name" value="CONJUGATIVE TRANSFER: ASSEMBLY"/>
    <property type="match status" value="1"/>
</dbReference>
<organism evidence="2 3">
    <name type="scientific">Simkania negevensis (strain ATCC VR-1471 / DSM 27360 / Z)</name>
    <dbReference type="NCBI Taxonomy" id="331113"/>
    <lineage>
        <taxon>Bacteria</taxon>
        <taxon>Pseudomonadati</taxon>
        <taxon>Chlamydiota</taxon>
        <taxon>Chlamydiia</taxon>
        <taxon>Parachlamydiales</taxon>
        <taxon>Simkaniaceae</taxon>
        <taxon>Simkania</taxon>
    </lineage>
</organism>
<evidence type="ECO:0000313" key="3">
    <source>
        <dbReference type="Proteomes" id="UP000000496"/>
    </source>
</evidence>
<dbReference type="HOGENOM" id="CLU_007815_0_0_0"/>
<dbReference type="InterPro" id="IPR053155">
    <property type="entry name" value="F-pilin_assembly_TraC"/>
</dbReference>
<dbReference type="eggNOG" id="COG3451">
    <property type="taxonomic scope" value="Bacteria"/>
</dbReference>
<gene>
    <name evidence="2" type="primary">traC</name>
    <name evidence="2" type="ordered locus">SNE_B24740</name>
</gene>
<proteinExistence type="predicted"/>
<dbReference type="Pfam" id="PF19044">
    <property type="entry name" value="P-loop_TraG"/>
    <property type="match status" value="1"/>
</dbReference>
<geneLocation type="plasmid" evidence="2 3">
    <name>pSn</name>
</geneLocation>
<dbReference type="InterPro" id="IPR025955">
    <property type="entry name" value="TraC/Conjuga_ATPase"/>
</dbReference>
<dbReference type="AlphaFoldDB" id="F8L2Y7"/>
<evidence type="ECO:0000259" key="1">
    <source>
        <dbReference type="Pfam" id="PF19044"/>
    </source>
</evidence>
<reference evidence="2 3" key="2">
    <citation type="journal article" date="2011" name="Mol. Biol. Evol.">
        <title>Unity in variety--the pan-genome of the Chlamydiae.</title>
        <authorList>
            <person name="Collingro A."/>
            <person name="Tischler P."/>
            <person name="Weinmaier T."/>
            <person name="Penz T."/>
            <person name="Heinz E."/>
            <person name="Brunham R.C."/>
            <person name="Read T.D."/>
            <person name="Bavoil P.M."/>
            <person name="Sachse K."/>
            <person name="Kahane S."/>
            <person name="Friedman M.G."/>
            <person name="Rattei T."/>
            <person name="Myers G.S."/>
            <person name="Horn M."/>
        </authorList>
    </citation>
    <scope>NUCLEOTIDE SEQUENCE [LARGE SCALE GENOMIC DNA]</scope>
    <source>
        <strain evidence="3">ATCC VR-1471 / Z</strain>
        <plasmid evidence="2 3">pSn</plasmid>
    </source>
</reference>
<dbReference type="KEGG" id="sng:SNE_B24740"/>
<keyword evidence="3" id="KW-1185">Reference proteome</keyword>
<dbReference type="RefSeq" id="WP_013935067.1">
    <property type="nucleotide sequence ID" value="NC_015710.1"/>
</dbReference>
<evidence type="ECO:0000313" key="2">
    <source>
        <dbReference type="EMBL" id="CCB87833.1"/>
    </source>
</evidence>
<protein>
    <submittedName>
        <fullName evidence="2">Conjugal transfer ATPase TraC</fullName>
    </submittedName>
</protein>
<dbReference type="Proteomes" id="UP000000496">
    <property type="component" value="Plasmid pSn"/>
</dbReference>
<dbReference type="OrthoDB" id="9804380at2"/>
<dbReference type="Gene3D" id="1.10.8.730">
    <property type="match status" value="1"/>
</dbReference>